<dbReference type="HOGENOM" id="CLU_063497_0_0_1"/>
<dbReference type="AlphaFoldDB" id="A0A0C3AC50"/>
<dbReference type="EMBL" id="KN833344">
    <property type="protein sequence ID" value="KIM71363.1"/>
    <property type="molecule type" value="Genomic_DNA"/>
</dbReference>
<dbReference type="Proteomes" id="UP000054166">
    <property type="component" value="Unassembled WGS sequence"/>
</dbReference>
<gene>
    <name evidence="1" type="ORF">PILCRDRAFT_17138</name>
</gene>
<evidence type="ECO:0000313" key="2">
    <source>
        <dbReference type="Proteomes" id="UP000054166"/>
    </source>
</evidence>
<proteinExistence type="predicted"/>
<dbReference type="STRING" id="765440.A0A0C3AC50"/>
<reference evidence="2" key="2">
    <citation type="submission" date="2015-01" db="EMBL/GenBank/DDBJ databases">
        <title>Evolutionary Origins and Diversification of the Mycorrhizal Mutualists.</title>
        <authorList>
            <consortium name="DOE Joint Genome Institute"/>
            <consortium name="Mycorrhizal Genomics Consortium"/>
            <person name="Kohler A."/>
            <person name="Kuo A."/>
            <person name="Nagy L.G."/>
            <person name="Floudas D."/>
            <person name="Copeland A."/>
            <person name="Barry K.W."/>
            <person name="Cichocki N."/>
            <person name="Veneault-Fourrey C."/>
            <person name="LaButti K."/>
            <person name="Lindquist E.A."/>
            <person name="Lipzen A."/>
            <person name="Lundell T."/>
            <person name="Morin E."/>
            <person name="Murat C."/>
            <person name="Riley R."/>
            <person name="Ohm R."/>
            <person name="Sun H."/>
            <person name="Tunlid A."/>
            <person name="Henrissat B."/>
            <person name="Grigoriev I.V."/>
            <person name="Hibbett D.S."/>
            <person name="Martin F."/>
        </authorList>
    </citation>
    <scope>NUCLEOTIDE SEQUENCE [LARGE SCALE GENOMIC DNA]</scope>
    <source>
        <strain evidence="2">F 1598</strain>
    </source>
</reference>
<reference evidence="1 2" key="1">
    <citation type="submission" date="2014-04" db="EMBL/GenBank/DDBJ databases">
        <authorList>
            <consortium name="DOE Joint Genome Institute"/>
            <person name="Kuo A."/>
            <person name="Tarkka M."/>
            <person name="Buscot F."/>
            <person name="Kohler A."/>
            <person name="Nagy L.G."/>
            <person name="Floudas D."/>
            <person name="Copeland A."/>
            <person name="Barry K.W."/>
            <person name="Cichocki N."/>
            <person name="Veneault-Fourrey C."/>
            <person name="LaButti K."/>
            <person name="Lindquist E.A."/>
            <person name="Lipzen A."/>
            <person name="Lundell T."/>
            <person name="Morin E."/>
            <person name="Murat C."/>
            <person name="Sun H."/>
            <person name="Tunlid A."/>
            <person name="Henrissat B."/>
            <person name="Grigoriev I.V."/>
            <person name="Hibbett D.S."/>
            <person name="Martin F."/>
            <person name="Nordberg H.P."/>
            <person name="Cantor M.N."/>
            <person name="Hua S.X."/>
        </authorList>
    </citation>
    <scope>NUCLEOTIDE SEQUENCE [LARGE SCALE GENOMIC DNA]</scope>
    <source>
        <strain evidence="1 2">F 1598</strain>
    </source>
</reference>
<protein>
    <recommendedName>
        <fullName evidence="3">Lipid droplet-associated perilipin protein</fullName>
    </recommendedName>
</protein>
<keyword evidence="2" id="KW-1185">Reference proteome</keyword>
<accession>A0A0C3AC50</accession>
<dbReference type="InParanoid" id="A0A0C3AC50"/>
<name>A0A0C3AC50_PILCF</name>
<organism evidence="1 2">
    <name type="scientific">Piloderma croceum (strain F 1598)</name>
    <dbReference type="NCBI Taxonomy" id="765440"/>
    <lineage>
        <taxon>Eukaryota</taxon>
        <taxon>Fungi</taxon>
        <taxon>Dikarya</taxon>
        <taxon>Basidiomycota</taxon>
        <taxon>Agaricomycotina</taxon>
        <taxon>Agaricomycetes</taxon>
        <taxon>Agaricomycetidae</taxon>
        <taxon>Atheliales</taxon>
        <taxon>Atheliaceae</taxon>
        <taxon>Piloderma</taxon>
    </lineage>
</organism>
<evidence type="ECO:0000313" key="1">
    <source>
        <dbReference type="EMBL" id="KIM71363.1"/>
    </source>
</evidence>
<evidence type="ECO:0008006" key="3">
    <source>
        <dbReference type="Google" id="ProtNLM"/>
    </source>
</evidence>
<sequence>MSTETKTAHTAAPEYTSLYRVASIPLISSSLSTIHSTLSSNAYTKSPYSAATGIAYSAWGYTEPLQARLAPLTSRADEFANAGLDVVESRYPYPFKAKPEEITTYVRERKDSALSVANKTIDEKVKSPAYGVAQGIDQRFAPIVDYFEVQVNKLNSEAVPSTPTSDAQYQYQRALALSRNITESLYVYSNEHFKQIQAQNILVQRATQTAHSITELASSSLTGAQARIHSLSDTMLQELQRLQSSTASLPQSLQSTFPDLSATISEFRNIATSKDIPLNEKATRIGLEVRDRVNPLLEEAKKRVRELIGIAANTEQYVNGNGVRG</sequence>
<dbReference type="OrthoDB" id="376826at2759"/>